<feature type="domain" description="DUF6894" evidence="1">
    <location>
        <begin position="4"/>
        <end position="70"/>
    </location>
</feature>
<evidence type="ECO:0000313" key="2">
    <source>
        <dbReference type="EMBL" id="MEE7493862.1"/>
    </source>
</evidence>
<dbReference type="Pfam" id="PF21834">
    <property type="entry name" value="DUF6894"/>
    <property type="match status" value="1"/>
</dbReference>
<name>A0ABU7TX31_9HYPH</name>
<evidence type="ECO:0000259" key="1">
    <source>
        <dbReference type="Pfam" id="PF21834"/>
    </source>
</evidence>
<dbReference type="InterPro" id="IPR054189">
    <property type="entry name" value="DUF6894"/>
</dbReference>
<reference evidence="2 3" key="1">
    <citation type="journal article" date="2012" name="Genet. Mol. Biol.">
        <title>Analysis of 16S rRNA and mxaF genes revealing insights into Methylobacterium niche-specific plant association.</title>
        <authorList>
            <person name="Dourado M.N."/>
            <person name="Andreote F.D."/>
            <person name="Dini-Andreote F."/>
            <person name="Conti R."/>
            <person name="Araujo J.M."/>
            <person name="Araujo W.L."/>
        </authorList>
    </citation>
    <scope>NUCLEOTIDE SEQUENCE [LARGE SCALE GENOMIC DNA]</scope>
    <source>
        <strain evidence="2 3">TC3-10</strain>
    </source>
</reference>
<dbReference type="RefSeq" id="WP_331292744.1">
    <property type="nucleotide sequence ID" value="NZ_MLBR01000019.1"/>
</dbReference>
<dbReference type="EMBL" id="MLCA01000014">
    <property type="protein sequence ID" value="MEE7493862.1"/>
    <property type="molecule type" value="Genomic_DNA"/>
</dbReference>
<dbReference type="Proteomes" id="UP001355206">
    <property type="component" value="Unassembled WGS sequence"/>
</dbReference>
<sequence length="72" mass="8048">MAERYHFRLRGPSEVIEDEEGVLASSIEVAVAEATQLIADMHARGELPAPDERWCVEIHTADGVVLRSLQLY</sequence>
<accession>A0ABU7TX31</accession>
<gene>
    <name evidence="2" type="ORF">MOTC310_26925</name>
</gene>
<keyword evidence="3" id="KW-1185">Reference proteome</keyword>
<evidence type="ECO:0000313" key="3">
    <source>
        <dbReference type="Proteomes" id="UP001355206"/>
    </source>
</evidence>
<protein>
    <recommendedName>
        <fullName evidence="1">DUF6894 domain-containing protein</fullName>
    </recommendedName>
</protein>
<organism evidence="2 3">
    <name type="scientific">Methylobacterium oryzae</name>
    <dbReference type="NCBI Taxonomy" id="334852"/>
    <lineage>
        <taxon>Bacteria</taxon>
        <taxon>Pseudomonadati</taxon>
        <taxon>Pseudomonadota</taxon>
        <taxon>Alphaproteobacteria</taxon>
        <taxon>Hyphomicrobiales</taxon>
        <taxon>Methylobacteriaceae</taxon>
        <taxon>Methylobacterium</taxon>
    </lineage>
</organism>
<proteinExistence type="predicted"/>
<comment type="caution">
    <text evidence="2">The sequence shown here is derived from an EMBL/GenBank/DDBJ whole genome shotgun (WGS) entry which is preliminary data.</text>
</comment>